<sequence length="105" mass="11680">METIGPNSNVLLPLPSFIGQIITWRQSRSEVTIRWWHRRRGGQINTGGDRSNHPQLFPSACLRSGCSFPLGKTFIMVDHKGVLARVSKRTFLVGLFASIASVGRC</sequence>
<keyword evidence="2" id="KW-1185">Reference proteome</keyword>
<dbReference type="Proteomes" id="UP000765509">
    <property type="component" value="Unassembled WGS sequence"/>
</dbReference>
<dbReference type="EMBL" id="AVOT02112773">
    <property type="protein sequence ID" value="MBW0582544.1"/>
    <property type="molecule type" value="Genomic_DNA"/>
</dbReference>
<comment type="caution">
    <text evidence="1">The sequence shown here is derived from an EMBL/GenBank/DDBJ whole genome shotgun (WGS) entry which is preliminary data.</text>
</comment>
<accession>A0A9Q3Q252</accession>
<reference evidence="1" key="1">
    <citation type="submission" date="2021-03" db="EMBL/GenBank/DDBJ databases">
        <title>Draft genome sequence of rust myrtle Austropuccinia psidii MF-1, a brazilian biotype.</title>
        <authorList>
            <person name="Quecine M.C."/>
            <person name="Pachon D.M.R."/>
            <person name="Bonatelli M.L."/>
            <person name="Correr F.H."/>
            <person name="Franceschini L.M."/>
            <person name="Leite T.F."/>
            <person name="Margarido G.R.A."/>
            <person name="Almeida C.A."/>
            <person name="Ferrarezi J.A."/>
            <person name="Labate C.A."/>
        </authorList>
    </citation>
    <scope>NUCLEOTIDE SEQUENCE</scope>
    <source>
        <strain evidence="1">MF-1</strain>
    </source>
</reference>
<name>A0A9Q3Q252_9BASI</name>
<evidence type="ECO:0000313" key="1">
    <source>
        <dbReference type="EMBL" id="MBW0582544.1"/>
    </source>
</evidence>
<protein>
    <submittedName>
        <fullName evidence="1">Uncharacterized protein</fullName>
    </submittedName>
</protein>
<organism evidence="1 2">
    <name type="scientific">Austropuccinia psidii MF-1</name>
    <dbReference type="NCBI Taxonomy" id="1389203"/>
    <lineage>
        <taxon>Eukaryota</taxon>
        <taxon>Fungi</taxon>
        <taxon>Dikarya</taxon>
        <taxon>Basidiomycota</taxon>
        <taxon>Pucciniomycotina</taxon>
        <taxon>Pucciniomycetes</taxon>
        <taxon>Pucciniales</taxon>
        <taxon>Sphaerophragmiaceae</taxon>
        <taxon>Austropuccinia</taxon>
    </lineage>
</organism>
<proteinExistence type="predicted"/>
<evidence type="ECO:0000313" key="2">
    <source>
        <dbReference type="Proteomes" id="UP000765509"/>
    </source>
</evidence>
<dbReference type="AlphaFoldDB" id="A0A9Q3Q252"/>
<gene>
    <name evidence="1" type="ORF">O181_122259</name>
</gene>